<sequence length="86" mass="9480">MSQHEQFCQACGMPMSAPDAHSASDQYCAYCSDSNGNLKPWEEAVSGLASFLDSWQKVGPEEAHKRAKRYLTAMPAWAHKAESDLS</sequence>
<evidence type="ECO:0000313" key="5">
    <source>
        <dbReference type="Proteomes" id="UP000284508"/>
    </source>
</evidence>
<dbReference type="EMBL" id="QXHA01000405">
    <property type="protein sequence ID" value="RIB42589.1"/>
    <property type="molecule type" value="Genomic_DNA"/>
</dbReference>
<dbReference type="EMBL" id="ABONVU020000029">
    <property type="protein sequence ID" value="EMJ5256701.1"/>
    <property type="molecule type" value="Genomic_DNA"/>
</dbReference>
<dbReference type="Proteomes" id="UP000284508">
    <property type="component" value="Unassembled WGS sequence"/>
</dbReference>
<reference evidence="2" key="4">
    <citation type="submission" date="2024-02" db="EMBL/GenBank/DDBJ databases">
        <authorList>
            <consortium name="Clinical and Environmental Microbiology Branch: Whole genome sequencing antimicrobial resistance pathogens in the healthcare setting"/>
        </authorList>
    </citation>
    <scope>NUCLEOTIDE SEQUENCE</scope>
    <source>
        <strain evidence="2">1924188</strain>
    </source>
</reference>
<protein>
    <recommendedName>
        <fullName evidence="1">Putative zinc ribbon domain-containing protein</fullName>
    </recommendedName>
</protein>
<evidence type="ECO:0000313" key="4">
    <source>
        <dbReference type="EMBL" id="RIB42589.1"/>
    </source>
</evidence>
<dbReference type="InterPro" id="IPR025868">
    <property type="entry name" value="Zn_ribbon_dom_put"/>
</dbReference>
<evidence type="ECO:0000313" key="2">
    <source>
        <dbReference type="EMBL" id="EMJ5256701.1"/>
    </source>
</evidence>
<reference evidence="3" key="3">
    <citation type="submission" date="2019-12" db="EMBL/GenBank/DDBJ databases">
        <authorList>
            <consortium name="NCBI Pathogen Detection Project"/>
        </authorList>
    </citation>
    <scope>NUCLEOTIDE SEQUENCE</scope>
    <source>
        <strain evidence="3">EC00763</strain>
    </source>
</reference>
<evidence type="ECO:0000259" key="1">
    <source>
        <dbReference type="Pfam" id="PF12674"/>
    </source>
</evidence>
<dbReference type="RefSeq" id="WP_000077645.1">
    <property type="nucleotide sequence ID" value="NZ_AP021998.1"/>
</dbReference>
<dbReference type="EMBL" id="DABBJX010000045">
    <property type="protein sequence ID" value="HAH4526825.1"/>
    <property type="molecule type" value="Genomic_DNA"/>
</dbReference>
<evidence type="ECO:0000313" key="3">
    <source>
        <dbReference type="EMBL" id="HAH4526825.1"/>
    </source>
</evidence>
<reference evidence="4 5" key="1">
    <citation type="journal article" date="2018" name="BMC Microbiol.">
        <title>Genome sequencing of strains of the most prevalent clonal group of O1:K1:H7 Escherichia coli that causes neonatal meningitis in France.</title>
        <authorList>
            <person name="Geslain G."/>
            <person name="Birgy A."/>
            <person name="Adiba S."/>
            <person name="Magnan M."/>
            <person name="Courroux C."/>
            <person name="Levy C."/>
            <person name="Cohen R."/>
            <person name="Bidet P."/>
            <person name="Bonacorsi S."/>
        </authorList>
    </citation>
    <scope>NUCLEOTIDE SEQUENCE [LARGE SCALE GENOMIC DNA]</scope>
    <source>
        <strain evidence="4 5">S308</strain>
    </source>
</reference>
<organism evidence="4 5">
    <name type="scientific">Escherichia coli</name>
    <dbReference type="NCBI Taxonomy" id="562"/>
    <lineage>
        <taxon>Bacteria</taxon>
        <taxon>Pseudomonadati</taxon>
        <taxon>Pseudomonadota</taxon>
        <taxon>Gammaproteobacteria</taxon>
        <taxon>Enterobacterales</taxon>
        <taxon>Enterobacteriaceae</taxon>
        <taxon>Escherichia</taxon>
    </lineage>
</organism>
<proteinExistence type="predicted"/>
<name>A0A066T2U1_ECOLX</name>
<comment type="caution">
    <text evidence="4">The sequence shown here is derived from an EMBL/GenBank/DDBJ whole genome shotgun (WGS) entry which is preliminary data.</text>
</comment>
<gene>
    <name evidence="4" type="ORF">D3C88_07180</name>
    <name evidence="3" type="ORF">GRC73_22990</name>
    <name evidence="2" type="ORF">R8O40_005043</name>
</gene>
<dbReference type="Pfam" id="PF12674">
    <property type="entry name" value="Zn_ribbon_2"/>
    <property type="match status" value="1"/>
</dbReference>
<reference evidence="3" key="2">
    <citation type="journal article" date="2018" name="Genome Biol.">
        <title>SKESA: strategic k-mer extension for scrupulous assemblies.</title>
        <authorList>
            <person name="Souvorov A."/>
            <person name="Agarwala R."/>
            <person name="Lipman D.J."/>
        </authorList>
    </citation>
    <scope>NUCLEOTIDE SEQUENCE [LARGE SCALE GENOMIC DNA]</scope>
    <source>
        <strain evidence="3">EC00763</strain>
    </source>
</reference>
<dbReference type="AlphaFoldDB" id="A0A066T2U1"/>
<dbReference type="Proteomes" id="UP001285616">
    <property type="component" value="Unassembled WGS sequence"/>
</dbReference>
<accession>A0A066T2U1</accession>
<feature type="domain" description="Putative zinc ribbon" evidence="1">
    <location>
        <begin position="7"/>
        <end position="77"/>
    </location>
</feature>